<accession>A0A845T0R0</accession>
<evidence type="ECO:0000313" key="1">
    <source>
        <dbReference type="EMBL" id="NDO40758.1"/>
    </source>
</evidence>
<dbReference type="RefSeq" id="WP_162222019.1">
    <property type="nucleotide sequence ID" value="NZ_JANJZM010000011.1"/>
</dbReference>
<dbReference type="Proteomes" id="UP000462501">
    <property type="component" value="Unassembled WGS sequence"/>
</dbReference>
<evidence type="ECO:0000313" key="2">
    <source>
        <dbReference type="Proteomes" id="UP000462501"/>
    </source>
</evidence>
<reference evidence="1 2" key="1">
    <citation type="submission" date="2019-06" db="EMBL/GenBank/DDBJ databases">
        <title>Draft genome sequences of 15 bacterial species constituting the stable defined intestinal microbiota of the GM15 gnotobiotic mouse model.</title>
        <authorList>
            <person name="Elie C."/>
            <person name="Mathieu A."/>
            <person name="Saliou A."/>
            <person name="Darnaud M."/>
            <person name="Leulier F."/>
            <person name="Tamellini A."/>
        </authorList>
    </citation>
    <scope>NUCLEOTIDE SEQUENCE [LARGE SCALE GENOMIC DNA]</scope>
    <source>
        <strain evidence="1 2">JM4-15</strain>
    </source>
</reference>
<comment type="caution">
    <text evidence="1">The sequence shown here is derived from an EMBL/GenBank/DDBJ whole genome shotgun (WGS) entry which is preliminary data.</text>
</comment>
<dbReference type="EMBL" id="VIQT01000024">
    <property type="protein sequence ID" value="NDO40758.1"/>
    <property type="molecule type" value="Genomic_DNA"/>
</dbReference>
<gene>
    <name evidence="1" type="ORF">FMM72_16350</name>
</gene>
<sequence length="150" mass="16976">MEKTCFFIGHRDAPDSLAPVLDALVERHIAEYGVGEFVVGRYGGFDALAASAVKRAKVRHPDVRLVCLRPYHPAERPEKTPSGFDGSFYPPGMERVPRKLAIVRANRYMVDNSDFLIAYAWHPGNARELVEYAQRRERRGLLRVEVLGQP</sequence>
<protein>
    <recommendedName>
        <fullName evidence="3">DUF1273 family protein</fullName>
    </recommendedName>
</protein>
<proteinExistence type="predicted"/>
<dbReference type="SUPFAM" id="SSF102405">
    <property type="entry name" value="MCP/YpsA-like"/>
    <property type="match status" value="1"/>
</dbReference>
<organism evidence="1 2">
    <name type="scientific">Anaerotruncus colihominis</name>
    <dbReference type="NCBI Taxonomy" id="169435"/>
    <lineage>
        <taxon>Bacteria</taxon>
        <taxon>Bacillati</taxon>
        <taxon>Bacillota</taxon>
        <taxon>Clostridia</taxon>
        <taxon>Eubacteriales</taxon>
        <taxon>Oscillospiraceae</taxon>
        <taxon>Anaerotruncus</taxon>
    </lineage>
</organism>
<dbReference type="AlphaFoldDB" id="A0A845T0R0"/>
<evidence type="ECO:0008006" key="3">
    <source>
        <dbReference type="Google" id="ProtNLM"/>
    </source>
</evidence>
<dbReference type="Gene3D" id="3.40.50.450">
    <property type="match status" value="1"/>
</dbReference>
<name>A0A845T0R0_9FIRM</name>